<evidence type="ECO:0000313" key="10">
    <source>
        <dbReference type="Proteomes" id="UP000257323"/>
    </source>
</evidence>
<dbReference type="SUPFAM" id="SSF55681">
    <property type="entry name" value="Class II aaRS and biotin synthetases"/>
    <property type="match status" value="1"/>
</dbReference>
<dbReference type="AlphaFoldDB" id="A0A3E2BMU0"/>
<keyword evidence="5 7" id="KW-0648">Protein biosynthesis</keyword>
<evidence type="ECO:0000313" key="9">
    <source>
        <dbReference type="EMBL" id="RFT16070.1"/>
    </source>
</evidence>
<comment type="subcellular location">
    <subcellularLocation>
        <location evidence="7">Cytoplasm</location>
    </subcellularLocation>
</comment>
<dbReference type="InterPro" id="IPR004522">
    <property type="entry name" value="Asn-tRNA-ligase"/>
</dbReference>
<evidence type="ECO:0000259" key="8">
    <source>
        <dbReference type="PROSITE" id="PS50862"/>
    </source>
</evidence>
<dbReference type="NCBIfam" id="TIGR00457">
    <property type="entry name" value="asnS"/>
    <property type="match status" value="1"/>
</dbReference>
<keyword evidence="7" id="KW-0963">Cytoplasm</keyword>
<evidence type="ECO:0000256" key="5">
    <source>
        <dbReference type="ARBA" id="ARBA00022917"/>
    </source>
</evidence>
<protein>
    <recommendedName>
        <fullName evidence="7">Asparagine--tRNA ligase</fullName>
        <ecNumber evidence="7">6.1.1.22</ecNumber>
    </recommendedName>
    <alternativeName>
        <fullName evidence="7">Asparaginyl-tRNA synthetase</fullName>
        <shortName evidence="7">AsnRS</shortName>
    </alternativeName>
</protein>
<evidence type="ECO:0000256" key="6">
    <source>
        <dbReference type="ARBA" id="ARBA00023146"/>
    </source>
</evidence>
<accession>A0A3E2BMU0</accession>
<evidence type="ECO:0000256" key="1">
    <source>
        <dbReference type="ARBA" id="ARBA00008226"/>
    </source>
</evidence>
<dbReference type="Proteomes" id="UP000257323">
    <property type="component" value="Unassembled WGS sequence"/>
</dbReference>
<dbReference type="InterPro" id="IPR004365">
    <property type="entry name" value="NA-bd_OB_tRNA"/>
</dbReference>
<dbReference type="HAMAP" id="MF_00534">
    <property type="entry name" value="Asn_tRNA_synth"/>
    <property type="match status" value="1"/>
</dbReference>
<dbReference type="SUPFAM" id="SSF50249">
    <property type="entry name" value="Nucleic acid-binding proteins"/>
    <property type="match status" value="1"/>
</dbReference>
<dbReference type="GO" id="GO:0003676">
    <property type="term" value="F:nucleic acid binding"/>
    <property type="evidence" value="ECO:0007669"/>
    <property type="project" value="InterPro"/>
</dbReference>
<comment type="caution">
    <text evidence="9">The sequence shown here is derived from an EMBL/GenBank/DDBJ whole genome shotgun (WGS) entry which is preliminary data.</text>
</comment>
<keyword evidence="6 7" id="KW-0030">Aminoacyl-tRNA synthetase</keyword>
<dbReference type="GO" id="GO:0005524">
    <property type="term" value="F:ATP binding"/>
    <property type="evidence" value="ECO:0007669"/>
    <property type="project" value="UniProtKB-UniRule"/>
</dbReference>
<evidence type="ECO:0000256" key="7">
    <source>
        <dbReference type="HAMAP-Rule" id="MF_00534"/>
    </source>
</evidence>
<gene>
    <name evidence="7" type="primary">asnS</name>
    <name evidence="9" type="ORF">OP8BY_2076</name>
</gene>
<organism evidence="9 10">
    <name type="scientific">Candidatus Saccharicenans subterraneus</name>
    <dbReference type="NCBI Taxonomy" id="2508984"/>
    <lineage>
        <taxon>Bacteria</taxon>
        <taxon>Candidatus Aminicenantota</taxon>
        <taxon>Candidatus Aminicenantia</taxon>
        <taxon>Candidatus Aminicenantales</taxon>
        <taxon>Candidatus Saccharicenantaceae</taxon>
        <taxon>Candidatus Saccharicenans</taxon>
    </lineage>
</organism>
<name>A0A3E2BMU0_9BACT</name>
<keyword evidence="2 7" id="KW-0436">Ligase</keyword>
<dbReference type="GO" id="GO:0006421">
    <property type="term" value="P:asparaginyl-tRNA aminoacylation"/>
    <property type="evidence" value="ECO:0007669"/>
    <property type="project" value="UniProtKB-UniRule"/>
</dbReference>
<dbReference type="PROSITE" id="PS50862">
    <property type="entry name" value="AA_TRNA_LIGASE_II"/>
    <property type="match status" value="1"/>
</dbReference>
<dbReference type="Gene3D" id="2.40.50.140">
    <property type="entry name" value="Nucleic acid-binding proteins"/>
    <property type="match status" value="1"/>
</dbReference>
<dbReference type="GO" id="GO:0004816">
    <property type="term" value="F:asparagine-tRNA ligase activity"/>
    <property type="evidence" value="ECO:0007669"/>
    <property type="project" value="UniProtKB-UniRule"/>
</dbReference>
<dbReference type="EMBL" id="QUAH01000005">
    <property type="protein sequence ID" value="RFT16070.1"/>
    <property type="molecule type" value="Genomic_DNA"/>
</dbReference>
<dbReference type="PANTHER" id="PTHR22594">
    <property type="entry name" value="ASPARTYL/LYSYL-TRNA SYNTHETASE"/>
    <property type="match status" value="1"/>
</dbReference>
<dbReference type="NCBIfam" id="NF003037">
    <property type="entry name" value="PRK03932.1"/>
    <property type="match status" value="1"/>
</dbReference>
<comment type="subunit">
    <text evidence="7">Homodimer.</text>
</comment>
<dbReference type="InterPro" id="IPR012340">
    <property type="entry name" value="NA-bd_OB-fold"/>
</dbReference>
<dbReference type="Pfam" id="PF01336">
    <property type="entry name" value="tRNA_anti-codon"/>
    <property type="match status" value="1"/>
</dbReference>
<dbReference type="GO" id="GO:0005737">
    <property type="term" value="C:cytoplasm"/>
    <property type="evidence" value="ECO:0007669"/>
    <property type="project" value="UniProtKB-SubCell"/>
</dbReference>
<dbReference type="CDD" id="cd00776">
    <property type="entry name" value="AsxRS_core"/>
    <property type="match status" value="1"/>
</dbReference>
<dbReference type="PANTHER" id="PTHR22594:SF34">
    <property type="entry name" value="ASPARAGINE--TRNA LIGASE, MITOCHONDRIAL-RELATED"/>
    <property type="match status" value="1"/>
</dbReference>
<sequence>MKWVYIEDISQHNGQEVEIRGWVYNKRSSGKVRFLLVRDGTGIIQGTVFHPDKDFPLFKVFDDLTQESSVIVRGKVREDRRAPGGYELEISDIEVIQIARDYPITPKEHSVPFLMEHRHLWLRSQKQHAILQVRAETVRAIRDFFDGRGFRLMDTPILTPSACEGTTTLFETQYFDQKAYLSQSGQLYNEATAAAFGKVYCFGPTFRAEKSKTRRHLIEFWMVEPEVAFATLEDIIELGQDLILFILERVLERRKRDLEVLERDTAPLERITKPFPRLTYDEAVKQLVEHGSKMVYGDDFGAPEETILSQIYDRPVCVTHFPAKIKAFYMQPDPQRPDLALGVDFMASEGYGEIIGGGQRIHDLELLERRIKEFNLPEEAYKWYVDLRRYGTFPHSGFGLGLERTVAWICKLPHIRETIPFPRLLYRIYP</sequence>
<dbReference type="InterPro" id="IPR006195">
    <property type="entry name" value="aa-tRNA-synth_II"/>
</dbReference>
<dbReference type="CDD" id="cd04323">
    <property type="entry name" value="AsnRS_cyto_like_N"/>
    <property type="match status" value="1"/>
</dbReference>
<proteinExistence type="inferred from homology"/>
<feature type="domain" description="Aminoacyl-transfer RNA synthetases class-II family profile" evidence="8">
    <location>
        <begin position="131"/>
        <end position="420"/>
    </location>
</feature>
<dbReference type="Pfam" id="PF00152">
    <property type="entry name" value="tRNA-synt_2"/>
    <property type="match status" value="1"/>
</dbReference>
<reference evidence="9 10" key="1">
    <citation type="submission" date="2018-08" db="EMBL/GenBank/DDBJ databases">
        <title>Genome analysis of the thermophilic bacterium of the candidate phylum Aminicenantes from deep subsurface aquifer revealed its physiology and ecological role.</title>
        <authorList>
            <person name="Kadnikov V.V."/>
            <person name="Mardanov A.V."/>
            <person name="Beletsky A.V."/>
            <person name="Karnachuk O.V."/>
            <person name="Ravin N.V."/>
        </authorList>
    </citation>
    <scope>NUCLEOTIDE SEQUENCE [LARGE SCALE GENOMIC DNA]</scope>
    <source>
        <strain evidence="9">BY38</strain>
    </source>
</reference>
<dbReference type="NCBIfam" id="NF003483">
    <property type="entry name" value="PRK05159.1"/>
    <property type="match status" value="1"/>
</dbReference>
<comment type="similarity">
    <text evidence="1 7">Belongs to the class-II aminoacyl-tRNA synthetase family.</text>
</comment>
<dbReference type="InterPro" id="IPR045864">
    <property type="entry name" value="aa-tRNA-synth_II/BPL/LPL"/>
</dbReference>
<evidence type="ECO:0000256" key="2">
    <source>
        <dbReference type="ARBA" id="ARBA00022598"/>
    </source>
</evidence>
<keyword evidence="4 7" id="KW-0067">ATP-binding</keyword>
<dbReference type="Gene3D" id="3.30.930.10">
    <property type="entry name" value="Bira Bifunctional Protein, Domain 2"/>
    <property type="match status" value="1"/>
</dbReference>
<dbReference type="InterPro" id="IPR004364">
    <property type="entry name" value="Aa-tRNA-synt_II"/>
</dbReference>
<dbReference type="PRINTS" id="PR01042">
    <property type="entry name" value="TRNASYNTHASP"/>
</dbReference>
<keyword evidence="3 7" id="KW-0547">Nucleotide-binding</keyword>
<comment type="catalytic activity">
    <reaction evidence="7">
        <text>tRNA(Asn) + L-asparagine + ATP = L-asparaginyl-tRNA(Asn) + AMP + diphosphate + H(+)</text>
        <dbReference type="Rhea" id="RHEA:11180"/>
        <dbReference type="Rhea" id="RHEA-COMP:9659"/>
        <dbReference type="Rhea" id="RHEA-COMP:9674"/>
        <dbReference type="ChEBI" id="CHEBI:15378"/>
        <dbReference type="ChEBI" id="CHEBI:30616"/>
        <dbReference type="ChEBI" id="CHEBI:33019"/>
        <dbReference type="ChEBI" id="CHEBI:58048"/>
        <dbReference type="ChEBI" id="CHEBI:78442"/>
        <dbReference type="ChEBI" id="CHEBI:78515"/>
        <dbReference type="ChEBI" id="CHEBI:456215"/>
        <dbReference type="EC" id="6.1.1.22"/>
    </reaction>
</comment>
<evidence type="ECO:0000256" key="4">
    <source>
        <dbReference type="ARBA" id="ARBA00022840"/>
    </source>
</evidence>
<evidence type="ECO:0000256" key="3">
    <source>
        <dbReference type="ARBA" id="ARBA00022741"/>
    </source>
</evidence>
<dbReference type="InterPro" id="IPR002312">
    <property type="entry name" value="Asp/Asn-tRNA-synth_IIb"/>
</dbReference>
<dbReference type="EC" id="6.1.1.22" evidence="7"/>